<dbReference type="EMBL" id="CP080997">
    <property type="protein sequence ID" value="QZA10095.1"/>
    <property type="molecule type" value="Genomic_DNA"/>
</dbReference>
<evidence type="ECO:0000259" key="1">
    <source>
        <dbReference type="Pfam" id="PF11716"/>
    </source>
</evidence>
<dbReference type="InterPro" id="IPR017517">
    <property type="entry name" value="Maleyloyr_isom"/>
</dbReference>
<dbReference type="Proteomes" id="UP000825008">
    <property type="component" value="Chromosome"/>
</dbReference>
<dbReference type="RefSeq" id="WP_220696772.1">
    <property type="nucleotide sequence ID" value="NZ_CP080997.1"/>
</dbReference>
<feature type="domain" description="Mycothiol-dependent maleylpyruvate isomerase metal-binding" evidence="1">
    <location>
        <begin position="14"/>
        <end position="128"/>
    </location>
</feature>
<dbReference type="KEGG" id="mher:K3U94_11625"/>
<accession>A0A9X7WKS8</accession>
<evidence type="ECO:0000313" key="2">
    <source>
        <dbReference type="EMBL" id="QZA10095.1"/>
    </source>
</evidence>
<dbReference type="InterPro" id="IPR024344">
    <property type="entry name" value="MDMPI_metal-binding"/>
</dbReference>
<dbReference type="InterPro" id="IPR017520">
    <property type="entry name" value="CHP03086"/>
</dbReference>
<evidence type="ECO:0000313" key="3">
    <source>
        <dbReference type="Proteomes" id="UP000825008"/>
    </source>
</evidence>
<organism evidence="2 3">
    <name type="scientific">Mycolicibacter heraklionensis</name>
    <dbReference type="NCBI Taxonomy" id="512402"/>
    <lineage>
        <taxon>Bacteria</taxon>
        <taxon>Bacillati</taxon>
        <taxon>Actinomycetota</taxon>
        <taxon>Actinomycetes</taxon>
        <taxon>Mycobacteriales</taxon>
        <taxon>Mycobacteriaceae</taxon>
        <taxon>Mycolicibacter</taxon>
    </lineage>
</organism>
<dbReference type="GO" id="GO:0046872">
    <property type="term" value="F:metal ion binding"/>
    <property type="evidence" value="ECO:0007669"/>
    <property type="project" value="InterPro"/>
</dbReference>
<gene>
    <name evidence="2" type="ORF">K3U94_11625</name>
</gene>
<dbReference type="SUPFAM" id="SSF109854">
    <property type="entry name" value="DinB/YfiT-like putative metalloenzymes"/>
    <property type="match status" value="1"/>
</dbReference>
<dbReference type="InterPro" id="IPR034660">
    <property type="entry name" value="DinB/YfiT-like"/>
</dbReference>
<dbReference type="NCBIfam" id="TIGR03083">
    <property type="entry name" value="maleylpyruvate isomerase family mycothiol-dependent enzyme"/>
    <property type="match status" value="1"/>
</dbReference>
<dbReference type="Pfam" id="PF11716">
    <property type="entry name" value="MDMPI_N"/>
    <property type="match status" value="1"/>
</dbReference>
<dbReference type="AlphaFoldDB" id="A0A9X7WKS8"/>
<proteinExistence type="predicted"/>
<dbReference type="Gene3D" id="1.20.120.450">
    <property type="entry name" value="dinb family like domain"/>
    <property type="match status" value="1"/>
</dbReference>
<reference evidence="2" key="1">
    <citation type="submission" date="2021-08" db="EMBL/GenBank/DDBJ databases">
        <title>Whole genome sequencing of non-tuberculosis mycobacteria type-strains.</title>
        <authorList>
            <person name="Igarashi Y."/>
            <person name="Osugi A."/>
            <person name="Mitarai S."/>
        </authorList>
    </citation>
    <scope>NUCLEOTIDE SEQUENCE</scope>
    <source>
        <strain evidence="2">JCM 30995</strain>
    </source>
</reference>
<dbReference type="NCBIfam" id="TIGR03086">
    <property type="entry name" value="TIGR03086 family metal-binding protein"/>
    <property type="match status" value="1"/>
</dbReference>
<sequence length="192" mass="20389">MSPDSAAMAAATLDLLIAAVDEIRPGDWDKPSNLEGWSVRELVAHTTGSTAKIRALVRGDDIWTAPSAPADWMDADPAGRLRELAAELHELLPGADLEAPRPSPQGEVPLRRALAFPVADLALHSWDIYRSLGRSAELPDDVVAFCRALVDAVPEQALRRPGGFGPAQQAPEPATPTSRLMAYLGRAVGASS</sequence>
<name>A0A9X7WKS8_9MYCO</name>
<protein>
    <submittedName>
        <fullName evidence="2">TIGR03086 family protein</fullName>
    </submittedName>
</protein>